<protein>
    <submittedName>
        <fullName evidence="1">Uncharacterized protein</fullName>
    </submittedName>
</protein>
<dbReference type="Proteomes" id="UP000256941">
    <property type="component" value="Unassembled WGS sequence"/>
</dbReference>
<evidence type="ECO:0000313" key="1">
    <source>
        <dbReference type="EMBL" id="REF69923.1"/>
    </source>
</evidence>
<name>A0A3D9XLG8_PARVE</name>
<proteinExistence type="predicted"/>
<evidence type="ECO:0000313" key="2">
    <source>
        <dbReference type="Proteomes" id="UP000256941"/>
    </source>
</evidence>
<organism evidence="1 2">
    <name type="scientific">Paracoccus versutus</name>
    <name type="common">Thiobacillus versutus</name>
    <dbReference type="NCBI Taxonomy" id="34007"/>
    <lineage>
        <taxon>Bacteria</taxon>
        <taxon>Pseudomonadati</taxon>
        <taxon>Pseudomonadota</taxon>
        <taxon>Alphaproteobacteria</taxon>
        <taxon>Rhodobacterales</taxon>
        <taxon>Paracoccaceae</taxon>
        <taxon>Paracoccus</taxon>
    </lineage>
</organism>
<dbReference type="AlphaFoldDB" id="A0A3D9XLG8"/>
<accession>A0A3D9XLG8</accession>
<gene>
    <name evidence="1" type="ORF">BDD41_2642</name>
</gene>
<comment type="caution">
    <text evidence="1">The sequence shown here is derived from an EMBL/GenBank/DDBJ whole genome shotgun (WGS) entry which is preliminary data.</text>
</comment>
<reference evidence="1 2" key="1">
    <citation type="submission" date="2018-08" db="EMBL/GenBank/DDBJ databases">
        <title>Genomic Encyclopedia of Archaeal and Bacterial Type Strains, Phase II (KMG-II): from individual species to whole genera.</title>
        <authorList>
            <person name="Goeker M."/>
        </authorList>
    </citation>
    <scope>NUCLEOTIDE SEQUENCE [LARGE SCALE GENOMIC DNA]</scope>
    <source>
        <strain evidence="1 2">DSM 17099</strain>
    </source>
</reference>
<sequence>MATRRRYSPTESATLKAIALVRKAGLRIAAVEFPRDGMVRVVTTDVDTSENTAQDAGKPEPWT</sequence>
<dbReference type="RefSeq" id="WP_147304511.1">
    <property type="nucleotide sequence ID" value="NZ_CP038197.1"/>
</dbReference>
<dbReference type="EMBL" id="QTUJ01000002">
    <property type="protein sequence ID" value="REF69923.1"/>
    <property type="molecule type" value="Genomic_DNA"/>
</dbReference>